<protein>
    <submittedName>
        <fullName evidence="2">Uncharacterized protein</fullName>
    </submittedName>
</protein>
<sequence length="99" mass="11122">MLMLLVCVFHTWLKQKASHVFFIEDDVLEGTFELDPASLPPDGVGVSVESIDQRATANFIDFVNFAENLVASVPNQVPEPEFYRFAADRSPEKFQIGQC</sequence>
<organism evidence="2">
    <name type="scientific">Solanum lycopersicum</name>
    <name type="common">Tomato</name>
    <name type="synonym">Lycopersicon esculentum</name>
    <dbReference type="NCBI Taxonomy" id="4081"/>
    <lineage>
        <taxon>Eukaryota</taxon>
        <taxon>Viridiplantae</taxon>
        <taxon>Streptophyta</taxon>
        <taxon>Embryophyta</taxon>
        <taxon>Tracheophyta</taxon>
        <taxon>Spermatophyta</taxon>
        <taxon>Magnoliopsida</taxon>
        <taxon>eudicotyledons</taxon>
        <taxon>Gunneridae</taxon>
        <taxon>Pentapetalae</taxon>
        <taxon>asterids</taxon>
        <taxon>lamiids</taxon>
        <taxon>Solanales</taxon>
        <taxon>Solanaceae</taxon>
        <taxon>Solanoideae</taxon>
        <taxon>Solaneae</taxon>
        <taxon>Solanum</taxon>
        <taxon>Solanum subgen. Lycopersicon</taxon>
    </lineage>
</organism>
<dbReference type="Proteomes" id="UP000004994">
    <property type="component" value="Chromosome 1"/>
</dbReference>
<evidence type="ECO:0000313" key="3">
    <source>
        <dbReference type="Proteomes" id="UP000004994"/>
    </source>
</evidence>
<dbReference type="PaxDb" id="4081-Solyc01g067770.1.1"/>
<evidence type="ECO:0000256" key="1">
    <source>
        <dbReference type="SAM" id="SignalP"/>
    </source>
</evidence>
<dbReference type="InParanoid" id="A0A3Q7F005"/>
<keyword evidence="3" id="KW-1185">Reference proteome</keyword>
<dbReference type="STRING" id="4081.A0A3Q7F005"/>
<dbReference type="AlphaFoldDB" id="A0A3Q7F005"/>
<reference evidence="2" key="1">
    <citation type="journal article" date="2012" name="Nature">
        <title>The tomato genome sequence provides insights into fleshy fruit evolution.</title>
        <authorList>
            <consortium name="Tomato Genome Consortium"/>
        </authorList>
    </citation>
    <scope>NUCLEOTIDE SEQUENCE [LARGE SCALE GENOMIC DNA]</scope>
    <source>
        <strain evidence="2">cv. Heinz 1706</strain>
    </source>
</reference>
<keyword evidence="1" id="KW-0732">Signal</keyword>
<feature type="signal peptide" evidence="1">
    <location>
        <begin position="1"/>
        <end position="18"/>
    </location>
</feature>
<dbReference type="OMA" id="ASHVFFI"/>
<name>A0A3Q7F005_SOLLC</name>
<dbReference type="Gramene" id="Solyc01g067770.2.1">
    <property type="protein sequence ID" value="Solyc01g067770.2.1"/>
    <property type="gene ID" value="Solyc01g067770.2"/>
</dbReference>
<feature type="chain" id="PRO_5018744818" evidence="1">
    <location>
        <begin position="19"/>
        <end position="99"/>
    </location>
</feature>
<reference evidence="2" key="2">
    <citation type="submission" date="2019-01" db="UniProtKB">
        <authorList>
            <consortium name="EnsemblPlants"/>
        </authorList>
    </citation>
    <scope>IDENTIFICATION</scope>
    <source>
        <strain evidence="2">cv. Heinz 1706</strain>
    </source>
</reference>
<proteinExistence type="predicted"/>
<dbReference type="EnsemblPlants" id="Solyc01g067770.2.1">
    <property type="protein sequence ID" value="Solyc01g067770.2.1"/>
    <property type="gene ID" value="Solyc01g067770.2"/>
</dbReference>
<evidence type="ECO:0000313" key="2">
    <source>
        <dbReference type="EnsemblPlants" id="Solyc01g067770.2.1"/>
    </source>
</evidence>
<accession>A0A3Q7F005</accession>